<dbReference type="PANTHER" id="PTHR38782:SF1">
    <property type="entry name" value="SIGMA-E FACTOR REGULATORY PROTEIN RSEB"/>
    <property type="match status" value="1"/>
</dbReference>
<feature type="domain" description="MucB/RseB N-terminal" evidence="5">
    <location>
        <begin position="32"/>
        <end position="208"/>
    </location>
</feature>
<comment type="similarity">
    <text evidence="2">Belongs to the RseB family.</text>
</comment>
<gene>
    <name evidence="7" type="ORF">CATMQ487_12860</name>
</gene>
<keyword evidence="4" id="KW-0574">Periplasm</keyword>
<organism evidence="7 8">
    <name type="scientific">Sphaerotilus microaerophilus</name>
    <dbReference type="NCBI Taxonomy" id="2914710"/>
    <lineage>
        <taxon>Bacteria</taxon>
        <taxon>Pseudomonadati</taxon>
        <taxon>Pseudomonadota</taxon>
        <taxon>Betaproteobacteria</taxon>
        <taxon>Burkholderiales</taxon>
        <taxon>Sphaerotilaceae</taxon>
        <taxon>Sphaerotilus</taxon>
    </lineage>
</organism>
<dbReference type="InterPro" id="IPR005588">
    <property type="entry name" value="MucB_RseB"/>
</dbReference>
<name>A0ABN6PKH9_9BURK</name>
<evidence type="ECO:0000256" key="1">
    <source>
        <dbReference type="ARBA" id="ARBA00004418"/>
    </source>
</evidence>
<dbReference type="InterPro" id="IPR038484">
    <property type="entry name" value="MucB/RseB_C_sf"/>
</dbReference>
<protein>
    <submittedName>
        <fullName evidence="7">Sugar dehydratase</fullName>
    </submittedName>
</protein>
<proteinExistence type="inferred from homology"/>
<keyword evidence="3" id="KW-0732">Signal</keyword>
<dbReference type="InterPro" id="IPR033436">
    <property type="entry name" value="MucB/RseB_C"/>
</dbReference>
<evidence type="ECO:0000256" key="2">
    <source>
        <dbReference type="ARBA" id="ARBA00008150"/>
    </source>
</evidence>
<keyword evidence="8" id="KW-1185">Reference proteome</keyword>
<dbReference type="Pfam" id="PF17188">
    <property type="entry name" value="MucB_RseB_C"/>
    <property type="match status" value="1"/>
</dbReference>
<accession>A0ABN6PKH9</accession>
<evidence type="ECO:0000256" key="3">
    <source>
        <dbReference type="ARBA" id="ARBA00022729"/>
    </source>
</evidence>
<dbReference type="Gene3D" id="3.30.200.100">
    <property type="entry name" value="MucB/RseB, C-terminal domain"/>
    <property type="match status" value="1"/>
</dbReference>
<dbReference type="InterPro" id="IPR033434">
    <property type="entry name" value="MucB/RseB_N"/>
</dbReference>
<reference evidence="7" key="1">
    <citation type="submission" date="2022-04" db="EMBL/GenBank/DDBJ databases">
        <title>Whole genome sequence of Sphaerotilus sp. FB-5.</title>
        <authorList>
            <person name="Takeda M."/>
            <person name="Narihara S."/>
            <person name="Akimoto M."/>
            <person name="Akimoto R."/>
            <person name="Nishiyashiki S."/>
            <person name="Murakami T."/>
        </authorList>
    </citation>
    <scope>NUCLEOTIDE SEQUENCE</scope>
    <source>
        <strain evidence="7">FB-5</strain>
    </source>
</reference>
<evidence type="ECO:0000313" key="8">
    <source>
        <dbReference type="Proteomes" id="UP001057498"/>
    </source>
</evidence>
<evidence type="ECO:0000313" key="7">
    <source>
        <dbReference type="EMBL" id="BDI04316.1"/>
    </source>
</evidence>
<sequence length="360" mass="38897">MVTGVLISSGLGWAVAGSPGPGKAASATTLGDAQAVVRRIQDAAQRRSYSGTFVVNAGGVISSSRVTHFADGRQQIERIEALDGQMRRLYRHNDTVHVFWPKTREASIEQRELLPGFPVANIGDAPGALDAYELQSTTADRAAGHEAQVVTLRPRDTYRYAQRLWLERHSGLLLRADTLGARGEVIESSSFSELQLDAPVQPQALLQEMRRLDGYRIQRSSLPRCELEREGWLLRALPPSFTLVRCVLRPLRPGERAAARSASASASAAAPAQAGASPAGALASDASTGLLQATFSDGLTLVSIFVEPFDASVHHRDAAAAWGATQALSRRLNDWWITAVGDVPLVTLQQFSSGMERRRP</sequence>
<evidence type="ECO:0000259" key="5">
    <source>
        <dbReference type="Pfam" id="PF03888"/>
    </source>
</evidence>
<evidence type="ECO:0000259" key="6">
    <source>
        <dbReference type="Pfam" id="PF17188"/>
    </source>
</evidence>
<dbReference type="PANTHER" id="PTHR38782">
    <property type="match status" value="1"/>
</dbReference>
<feature type="domain" description="MucB/RseB C-terminal" evidence="6">
    <location>
        <begin position="229"/>
        <end position="355"/>
    </location>
</feature>
<dbReference type="Proteomes" id="UP001057498">
    <property type="component" value="Chromosome"/>
</dbReference>
<dbReference type="Pfam" id="PF03888">
    <property type="entry name" value="MucB_RseB"/>
    <property type="match status" value="1"/>
</dbReference>
<dbReference type="EMBL" id="AP025730">
    <property type="protein sequence ID" value="BDI04316.1"/>
    <property type="molecule type" value="Genomic_DNA"/>
</dbReference>
<dbReference type="Gene3D" id="2.50.20.10">
    <property type="entry name" value="Lipoprotein localisation LolA/LolB/LppX"/>
    <property type="match status" value="1"/>
</dbReference>
<dbReference type="CDD" id="cd16327">
    <property type="entry name" value="RseB"/>
    <property type="match status" value="1"/>
</dbReference>
<comment type="subcellular location">
    <subcellularLocation>
        <location evidence="1">Periplasm</location>
    </subcellularLocation>
</comment>
<dbReference type="PIRSF" id="PIRSF005427">
    <property type="entry name" value="RseB"/>
    <property type="match status" value="1"/>
</dbReference>
<evidence type="ECO:0000256" key="4">
    <source>
        <dbReference type="ARBA" id="ARBA00022764"/>
    </source>
</evidence>